<evidence type="ECO:0000313" key="1">
    <source>
        <dbReference type="EMBL" id="KAF2450537.1"/>
    </source>
</evidence>
<proteinExistence type="predicted"/>
<dbReference type="EMBL" id="MU001493">
    <property type="protein sequence ID" value="KAF2450537.1"/>
    <property type="molecule type" value="Genomic_DNA"/>
</dbReference>
<dbReference type="AlphaFoldDB" id="A0A9P4PUN6"/>
<evidence type="ECO:0000313" key="2">
    <source>
        <dbReference type="Proteomes" id="UP000799764"/>
    </source>
</evidence>
<organism evidence="1 2">
    <name type="scientific">Karstenula rhodostoma CBS 690.94</name>
    <dbReference type="NCBI Taxonomy" id="1392251"/>
    <lineage>
        <taxon>Eukaryota</taxon>
        <taxon>Fungi</taxon>
        <taxon>Dikarya</taxon>
        <taxon>Ascomycota</taxon>
        <taxon>Pezizomycotina</taxon>
        <taxon>Dothideomycetes</taxon>
        <taxon>Pleosporomycetidae</taxon>
        <taxon>Pleosporales</taxon>
        <taxon>Massarineae</taxon>
        <taxon>Didymosphaeriaceae</taxon>
        <taxon>Karstenula</taxon>
    </lineage>
</organism>
<accession>A0A9P4PUN6</accession>
<gene>
    <name evidence="1" type="ORF">P171DRAFT_439169</name>
</gene>
<name>A0A9P4PUN6_9PLEO</name>
<dbReference type="Proteomes" id="UP000799764">
    <property type="component" value="Unassembled WGS sequence"/>
</dbReference>
<comment type="caution">
    <text evidence="1">The sequence shown here is derived from an EMBL/GenBank/DDBJ whole genome shotgun (WGS) entry which is preliminary data.</text>
</comment>
<reference evidence="1" key="1">
    <citation type="journal article" date="2020" name="Stud. Mycol.">
        <title>101 Dothideomycetes genomes: a test case for predicting lifestyles and emergence of pathogens.</title>
        <authorList>
            <person name="Haridas S."/>
            <person name="Albert R."/>
            <person name="Binder M."/>
            <person name="Bloem J."/>
            <person name="Labutti K."/>
            <person name="Salamov A."/>
            <person name="Andreopoulos B."/>
            <person name="Baker S."/>
            <person name="Barry K."/>
            <person name="Bills G."/>
            <person name="Bluhm B."/>
            <person name="Cannon C."/>
            <person name="Castanera R."/>
            <person name="Culley D."/>
            <person name="Daum C."/>
            <person name="Ezra D."/>
            <person name="Gonzalez J."/>
            <person name="Henrissat B."/>
            <person name="Kuo A."/>
            <person name="Liang C."/>
            <person name="Lipzen A."/>
            <person name="Lutzoni F."/>
            <person name="Magnuson J."/>
            <person name="Mondo S."/>
            <person name="Nolan M."/>
            <person name="Ohm R."/>
            <person name="Pangilinan J."/>
            <person name="Park H.-J."/>
            <person name="Ramirez L."/>
            <person name="Alfaro M."/>
            <person name="Sun H."/>
            <person name="Tritt A."/>
            <person name="Yoshinaga Y."/>
            <person name="Zwiers L.-H."/>
            <person name="Turgeon B."/>
            <person name="Goodwin S."/>
            <person name="Spatafora J."/>
            <person name="Crous P."/>
            <person name="Grigoriev I."/>
        </authorList>
    </citation>
    <scope>NUCLEOTIDE SEQUENCE</scope>
    <source>
        <strain evidence="1">CBS 690.94</strain>
    </source>
</reference>
<sequence length="149" mass="17400">MCCKEESETCEDCKVVLGVGLGREHEDHAWPESWANADINRWTASVEDSRALWWSHHSLENVLIQDRGVWHRLESYALTTELDACGYATQKSRQCRRVNNCKVMPLHPSPALASLYSHHLRGDRRYGCVSRSTAFEMVRKWRRLRTERE</sequence>
<protein>
    <submittedName>
        <fullName evidence="1">Uncharacterized protein</fullName>
    </submittedName>
</protein>
<keyword evidence="2" id="KW-1185">Reference proteome</keyword>